<name>A0A8X6LD33_TRICU</name>
<protein>
    <submittedName>
        <fullName evidence="2">Uncharacterized protein</fullName>
    </submittedName>
</protein>
<dbReference type="OrthoDB" id="6426641at2759"/>
<feature type="compositionally biased region" description="Polar residues" evidence="1">
    <location>
        <begin position="215"/>
        <end position="228"/>
    </location>
</feature>
<dbReference type="Proteomes" id="UP000887116">
    <property type="component" value="Unassembled WGS sequence"/>
</dbReference>
<gene>
    <name evidence="2" type="ORF">TNCT_738801</name>
</gene>
<comment type="caution">
    <text evidence="2">The sequence shown here is derived from an EMBL/GenBank/DDBJ whole genome shotgun (WGS) entry which is preliminary data.</text>
</comment>
<proteinExistence type="predicted"/>
<evidence type="ECO:0000313" key="3">
    <source>
        <dbReference type="Proteomes" id="UP000887116"/>
    </source>
</evidence>
<feature type="region of interest" description="Disordered" evidence="1">
    <location>
        <begin position="215"/>
        <end position="249"/>
    </location>
</feature>
<reference evidence="2" key="1">
    <citation type="submission" date="2020-07" db="EMBL/GenBank/DDBJ databases">
        <title>Multicomponent nature underlies the extraordinary mechanical properties of spider dragline silk.</title>
        <authorList>
            <person name="Kono N."/>
            <person name="Nakamura H."/>
            <person name="Mori M."/>
            <person name="Yoshida Y."/>
            <person name="Ohtoshi R."/>
            <person name="Malay A.D."/>
            <person name="Moran D.A.P."/>
            <person name="Tomita M."/>
            <person name="Numata K."/>
            <person name="Arakawa K."/>
        </authorList>
    </citation>
    <scope>NUCLEOTIDE SEQUENCE</scope>
</reference>
<keyword evidence="3" id="KW-1185">Reference proteome</keyword>
<accession>A0A8X6LD33</accession>
<dbReference type="AlphaFoldDB" id="A0A8X6LD33"/>
<dbReference type="EMBL" id="BMAO01025841">
    <property type="protein sequence ID" value="GFR05305.1"/>
    <property type="molecule type" value="Genomic_DNA"/>
</dbReference>
<evidence type="ECO:0000256" key="1">
    <source>
        <dbReference type="SAM" id="MobiDB-lite"/>
    </source>
</evidence>
<feature type="compositionally biased region" description="Polar residues" evidence="1">
    <location>
        <begin position="238"/>
        <end position="249"/>
    </location>
</feature>
<evidence type="ECO:0000313" key="2">
    <source>
        <dbReference type="EMBL" id="GFR05305.1"/>
    </source>
</evidence>
<organism evidence="2 3">
    <name type="scientific">Trichonephila clavata</name>
    <name type="common">Joro spider</name>
    <name type="synonym">Nephila clavata</name>
    <dbReference type="NCBI Taxonomy" id="2740835"/>
    <lineage>
        <taxon>Eukaryota</taxon>
        <taxon>Metazoa</taxon>
        <taxon>Ecdysozoa</taxon>
        <taxon>Arthropoda</taxon>
        <taxon>Chelicerata</taxon>
        <taxon>Arachnida</taxon>
        <taxon>Araneae</taxon>
        <taxon>Araneomorphae</taxon>
        <taxon>Entelegynae</taxon>
        <taxon>Araneoidea</taxon>
        <taxon>Nephilidae</taxon>
        <taxon>Trichonephila</taxon>
    </lineage>
</organism>
<sequence length="249" mass="28311">MVQAIQDDSTVSLPVTEIVNIASRLNDEEFAVNHQDVKELVLGEETLDEEELMELIDVPTQSIDDVVLPKFNHKNLLFQSKLIPKSAKLFTILQVPREFHIGIFIEDTTREDKLDLLTLVIGPKLQIICVETIWGINIDLIFLRDLIHSRQEISYYMTGRSMEISPIFKGSLVTVRPVGAVGYELKSTTLQKFVKVVHVQNLYHYFKRDADIMQNNTSNEENGSSAENQDPAEDLQEISVTTELSSSRH</sequence>